<dbReference type="EMBL" id="BGZK01001306">
    <property type="protein sequence ID" value="GBP76835.1"/>
    <property type="molecule type" value="Genomic_DNA"/>
</dbReference>
<organism evidence="1 2">
    <name type="scientific">Eumeta variegata</name>
    <name type="common">Bagworm moth</name>
    <name type="synonym">Eumeta japonica</name>
    <dbReference type="NCBI Taxonomy" id="151549"/>
    <lineage>
        <taxon>Eukaryota</taxon>
        <taxon>Metazoa</taxon>
        <taxon>Ecdysozoa</taxon>
        <taxon>Arthropoda</taxon>
        <taxon>Hexapoda</taxon>
        <taxon>Insecta</taxon>
        <taxon>Pterygota</taxon>
        <taxon>Neoptera</taxon>
        <taxon>Endopterygota</taxon>
        <taxon>Lepidoptera</taxon>
        <taxon>Glossata</taxon>
        <taxon>Ditrysia</taxon>
        <taxon>Tineoidea</taxon>
        <taxon>Psychidae</taxon>
        <taxon>Oiketicinae</taxon>
        <taxon>Eumeta</taxon>
    </lineage>
</organism>
<comment type="caution">
    <text evidence="1">The sequence shown here is derived from an EMBL/GenBank/DDBJ whole genome shotgun (WGS) entry which is preliminary data.</text>
</comment>
<sequence>MKAEVMKHSVLLICSKFDEQVLLSLQWMNFSTTIEVYNNDGLVIVQKVTSGKLRGRSSPTPSSRNHTPNAHWTAVDWGAQAKAPLSKVQLFCEGTPRQRRSEIRACHYGPFDLHTLRSCIILVDACRSCSDTSYCLKI</sequence>
<name>A0A4C1YR75_EUMVA</name>
<dbReference type="Proteomes" id="UP000299102">
    <property type="component" value="Unassembled WGS sequence"/>
</dbReference>
<gene>
    <name evidence="1" type="ORF">EVAR_49124_1</name>
</gene>
<keyword evidence="2" id="KW-1185">Reference proteome</keyword>
<accession>A0A4C1YR75</accession>
<dbReference type="AlphaFoldDB" id="A0A4C1YR75"/>
<evidence type="ECO:0000313" key="2">
    <source>
        <dbReference type="Proteomes" id="UP000299102"/>
    </source>
</evidence>
<proteinExistence type="predicted"/>
<evidence type="ECO:0000313" key="1">
    <source>
        <dbReference type="EMBL" id="GBP76835.1"/>
    </source>
</evidence>
<reference evidence="1 2" key="1">
    <citation type="journal article" date="2019" name="Commun. Biol.">
        <title>The bagworm genome reveals a unique fibroin gene that provides high tensile strength.</title>
        <authorList>
            <person name="Kono N."/>
            <person name="Nakamura H."/>
            <person name="Ohtoshi R."/>
            <person name="Tomita M."/>
            <person name="Numata K."/>
            <person name="Arakawa K."/>
        </authorList>
    </citation>
    <scope>NUCLEOTIDE SEQUENCE [LARGE SCALE GENOMIC DNA]</scope>
</reference>
<protein>
    <submittedName>
        <fullName evidence="1">Uncharacterized protein</fullName>
    </submittedName>
</protein>